<gene>
    <name evidence="2" type="ORF">SCLCIDRAFT_834065</name>
</gene>
<organism evidence="2 3">
    <name type="scientific">Scleroderma citrinum Foug A</name>
    <dbReference type="NCBI Taxonomy" id="1036808"/>
    <lineage>
        <taxon>Eukaryota</taxon>
        <taxon>Fungi</taxon>
        <taxon>Dikarya</taxon>
        <taxon>Basidiomycota</taxon>
        <taxon>Agaricomycotina</taxon>
        <taxon>Agaricomycetes</taxon>
        <taxon>Agaricomycetidae</taxon>
        <taxon>Boletales</taxon>
        <taxon>Sclerodermatineae</taxon>
        <taxon>Sclerodermataceae</taxon>
        <taxon>Scleroderma</taxon>
    </lineage>
</organism>
<reference evidence="2 3" key="1">
    <citation type="submission" date="2014-04" db="EMBL/GenBank/DDBJ databases">
        <authorList>
            <consortium name="DOE Joint Genome Institute"/>
            <person name="Kuo A."/>
            <person name="Kohler A."/>
            <person name="Nagy L.G."/>
            <person name="Floudas D."/>
            <person name="Copeland A."/>
            <person name="Barry K.W."/>
            <person name="Cichocki N."/>
            <person name="Veneault-Fourrey C."/>
            <person name="LaButti K."/>
            <person name="Lindquist E.A."/>
            <person name="Lipzen A."/>
            <person name="Lundell T."/>
            <person name="Morin E."/>
            <person name="Murat C."/>
            <person name="Sun H."/>
            <person name="Tunlid A."/>
            <person name="Henrissat B."/>
            <person name="Grigoriev I.V."/>
            <person name="Hibbett D.S."/>
            <person name="Martin F."/>
            <person name="Nordberg H.P."/>
            <person name="Cantor M.N."/>
            <person name="Hua S.X."/>
        </authorList>
    </citation>
    <scope>NUCLEOTIDE SEQUENCE [LARGE SCALE GENOMIC DNA]</scope>
    <source>
        <strain evidence="2 3">Foug A</strain>
    </source>
</reference>
<accession>A0A0C3DNV6</accession>
<dbReference type="InParanoid" id="A0A0C3DNV6"/>
<sequence length="407" mass="43893">MGTSENPVIYAAHIPQRQQKSSGIQNQRHLSEPHATTSIATAHESLPGQLGMRQRRATEVETYNPPANSQLYYTEGTMLGGAPRAQPPISEDWTISTSNRSSVQLTSGSPGVPLSLGHSQSPNGIVAVQSSPHLGRVPLATIATAVAHIGPGATGPEGISTGTNNPHIYSSPVAMEAPCTFTGQPQQSTTPTRASRRPSRINTANFEKSASLGHWTDGLVKPPPPIPRRPRSQDGTSNSRTSTGLWGSQHSRSSEATMQPASRSMSSFSHLIRGRSSSNEQGSGFDPTNQMRGLGPLTEEPTSDDLHITVPFHGSQASSSSTLDMNPSLLPQAQQTHPSGHQFSRTRHGRRQTDVYEGVANLAVVPDKRSDECYMRPGEFTVIADDAASVMTTDSYYKRRRWFRSSR</sequence>
<feature type="region of interest" description="Disordered" evidence="1">
    <location>
        <begin position="178"/>
        <end position="354"/>
    </location>
</feature>
<feature type="compositionally biased region" description="Polar residues" evidence="1">
    <location>
        <begin position="233"/>
        <end position="291"/>
    </location>
</feature>
<dbReference type="EMBL" id="KN822043">
    <property type="protein sequence ID" value="KIM62330.1"/>
    <property type="molecule type" value="Genomic_DNA"/>
</dbReference>
<evidence type="ECO:0000256" key="1">
    <source>
        <dbReference type="SAM" id="MobiDB-lite"/>
    </source>
</evidence>
<proteinExistence type="predicted"/>
<protein>
    <submittedName>
        <fullName evidence="2">Uncharacterized protein</fullName>
    </submittedName>
</protein>
<reference evidence="3" key="2">
    <citation type="submission" date="2015-01" db="EMBL/GenBank/DDBJ databases">
        <title>Evolutionary Origins and Diversification of the Mycorrhizal Mutualists.</title>
        <authorList>
            <consortium name="DOE Joint Genome Institute"/>
            <consortium name="Mycorrhizal Genomics Consortium"/>
            <person name="Kohler A."/>
            <person name="Kuo A."/>
            <person name="Nagy L.G."/>
            <person name="Floudas D."/>
            <person name="Copeland A."/>
            <person name="Barry K.W."/>
            <person name="Cichocki N."/>
            <person name="Veneault-Fourrey C."/>
            <person name="LaButti K."/>
            <person name="Lindquist E.A."/>
            <person name="Lipzen A."/>
            <person name="Lundell T."/>
            <person name="Morin E."/>
            <person name="Murat C."/>
            <person name="Riley R."/>
            <person name="Ohm R."/>
            <person name="Sun H."/>
            <person name="Tunlid A."/>
            <person name="Henrissat B."/>
            <person name="Grigoriev I.V."/>
            <person name="Hibbett D.S."/>
            <person name="Martin F."/>
        </authorList>
    </citation>
    <scope>NUCLEOTIDE SEQUENCE [LARGE SCALE GENOMIC DNA]</scope>
    <source>
        <strain evidence="3">Foug A</strain>
    </source>
</reference>
<evidence type="ECO:0000313" key="2">
    <source>
        <dbReference type="EMBL" id="KIM62330.1"/>
    </source>
</evidence>
<feature type="compositionally biased region" description="Polar residues" evidence="1">
    <location>
        <begin position="315"/>
        <end position="343"/>
    </location>
</feature>
<dbReference type="Proteomes" id="UP000053989">
    <property type="component" value="Unassembled WGS sequence"/>
</dbReference>
<dbReference type="AlphaFoldDB" id="A0A0C3DNV6"/>
<keyword evidence="3" id="KW-1185">Reference proteome</keyword>
<dbReference type="HOGENOM" id="CLU_676463_0_0_1"/>
<evidence type="ECO:0000313" key="3">
    <source>
        <dbReference type="Proteomes" id="UP000053989"/>
    </source>
</evidence>
<name>A0A0C3DNV6_9AGAM</name>